<protein>
    <submittedName>
        <fullName evidence="7">OmpA-OmpF porin, OOP family</fullName>
    </submittedName>
</protein>
<sequence>MKRKFAAAAALACCLGFWGAGAAAQDAEGVRIFFGVGESAVSADQQATLDRAARIFREGDPIVMIVSGAADTQGPAALNLALSIERANSVWKGLTERGIPAERLQVVGRGVAGSPVATGPGVDEPRNRVVEITWR</sequence>
<dbReference type="SUPFAM" id="SSF103088">
    <property type="entry name" value="OmpA-like"/>
    <property type="match status" value="1"/>
</dbReference>
<dbReference type="OrthoDB" id="7866449at2"/>
<comment type="subcellular location">
    <subcellularLocation>
        <location evidence="1">Cell outer membrane</location>
    </subcellularLocation>
</comment>
<evidence type="ECO:0000313" key="7">
    <source>
        <dbReference type="EMBL" id="SEA73751.1"/>
    </source>
</evidence>
<dbReference type="PRINTS" id="PR01021">
    <property type="entry name" value="OMPADOMAIN"/>
</dbReference>
<dbReference type="Pfam" id="PF00691">
    <property type="entry name" value="OmpA"/>
    <property type="match status" value="1"/>
</dbReference>
<dbReference type="AlphaFoldDB" id="A0A1H4DLU1"/>
<dbReference type="InterPro" id="IPR006665">
    <property type="entry name" value="OmpA-like"/>
</dbReference>
<dbReference type="InterPro" id="IPR036737">
    <property type="entry name" value="OmpA-like_sf"/>
</dbReference>
<dbReference type="Proteomes" id="UP000198703">
    <property type="component" value="Unassembled WGS sequence"/>
</dbReference>
<evidence type="ECO:0000256" key="3">
    <source>
        <dbReference type="ARBA" id="ARBA00023237"/>
    </source>
</evidence>
<evidence type="ECO:0000256" key="2">
    <source>
        <dbReference type="ARBA" id="ARBA00023136"/>
    </source>
</evidence>
<evidence type="ECO:0000259" key="6">
    <source>
        <dbReference type="PROSITE" id="PS51123"/>
    </source>
</evidence>
<dbReference type="CDD" id="cd07185">
    <property type="entry name" value="OmpA_C-like"/>
    <property type="match status" value="1"/>
</dbReference>
<feature type="chain" id="PRO_5011639164" evidence="5">
    <location>
        <begin position="23"/>
        <end position="135"/>
    </location>
</feature>
<dbReference type="InterPro" id="IPR050330">
    <property type="entry name" value="Bact_OuterMem_StrucFunc"/>
</dbReference>
<evidence type="ECO:0000256" key="5">
    <source>
        <dbReference type="SAM" id="SignalP"/>
    </source>
</evidence>
<proteinExistence type="predicted"/>
<keyword evidence="8" id="KW-1185">Reference proteome</keyword>
<evidence type="ECO:0000256" key="1">
    <source>
        <dbReference type="ARBA" id="ARBA00004442"/>
    </source>
</evidence>
<dbReference type="RefSeq" id="WP_093254691.1">
    <property type="nucleotide sequence ID" value="NZ_FNQM01000010.1"/>
</dbReference>
<feature type="signal peptide" evidence="5">
    <location>
        <begin position="1"/>
        <end position="22"/>
    </location>
</feature>
<evidence type="ECO:0000313" key="8">
    <source>
        <dbReference type="Proteomes" id="UP000198703"/>
    </source>
</evidence>
<keyword evidence="5" id="KW-0732">Signal</keyword>
<dbReference type="PANTHER" id="PTHR30329">
    <property type="entry name" value="STATOR ELEMENT OF FLAGELLAR MOTOR COMPLEX"/>
    <property type="match status" value="1"/>
</dbReference>
<gene>
    <name evidence="7" type="ORF">SAMN05444370_110121</name>
</gene>
<dbReference type="EMBL" id="FNQM01000010">
    <property type="protein sequence ID" value="SEA73751.1"/>
    <property type="molecule type" value="Genomic_DNA"/>
</dbReference>
<evidence type="ECO:0000256" key="4">
    <source>
        <dbReference type="PROSITE-ProRule" id="PRU00473"/>
    </source>
</evidence>
<name>A0A1H4DLU1_9RHOB</name>
<keyword evidence="3" id="KW-0998">Cell outer membrane</keyword>
<reference evidence="7 8" key="1">
    <citation type="submission" date="2016-10" db="EMBL/GenBank/DDBJ databases">
        <authorList>
            <person name="de Groot N.N."/>
        </authorList>
    </citation>
    <scope>NUCLEOTIDE SEQUENCE [LARGE SCALE GENOMIC DNA]</scope>
    <source>
        <strain evidence="7 8">DSM 15345</strain>
    </source>
</reference>
<dbReference type="GO" id="GO:0009279">
    <property type="term" value="C:cell outer membrane"/>
    <property type="evidence" value="ECO:0007669"/>
    <property type="project" value="UniProtKB-SubCell"/>
</dbReference>
<dbReference type="Gene3D" id="3.30.1330.60">
    <property type="entry name" value="OmpA-like domain"/>
    <property type="match status" value="1"/>
</dbReference>
<organism evidence="7 8">
    <name type="scientific">Rubrimonas cliftonensis</name>
    <dbReference type="NCBI Taxonomy" id="89524"/>
    <lineage>
        <taxon>Bacteria</taxon>
        <taxon>Pseudomonadati</taxon>
        <taxon>Pseudomonadota</taxon>
        <taxon>Alphaproteobacteria</taxon>
        <taxon>Rhodobacterales</taxon>
        <taxon>Paracoccaceae</taxon>
        <taxon>Rubrimonas</taxon>
    </lineage>
</organism>
<dbReference type="STRING" id="89524.SAMN05444370_110121"/>
<dbReference type="InterPro" id="IPR006664">
    <property type="entry name" value="OMP_bac"/>
</dbReference>
<feature type="domain" description="OmpA-like" evidence="6">
    <location>
        <begin position="21"/>
        <end position="135"/>
    </location>
</feature>
<keyword evidence="2 4" id="KW-0472">Membrane</keyword>
<dbReference type="PANTHER" id="PTHR30329:SF21">
    <property type="entry name" value="LIPOPROTEIN YIAD-RELATED"/>
    <property type="match status" value="1"/>
</dbReference>
<dbReference type="PROSITE" id="PS51123">
    <property type="entry name" value="OMPA_2"/>
    <property type="match status" value="1"/>
</dbReference>
<accession>A0A1H4DLU1</accession>